<protein>
    <submittedName>
        <fullName evidence="1">Uncharacterized protein</fullName>
    </submittedName>
</protein>
<sequence>MTTNNFNQNTPGIYNPASKYPYGLGSPRSASIKYLIKQWNLHKSEYIGFLTFGQHFCGSDFLAALDDGRLQIDFVDNRHVYQYTGQTGYKDNGAFSKKTLQFIARGSDANIWGAGSSKWVDIVFVQMHGIDSIDWEGKDIEKCFEKARIGFENNANAYSEAVNNDVNYADCIVNA</sequence>
<evidence type="ECO:0000313" key="1">
    <source>
        <dbReference type="EMBL" id="CBY37195.1"/>
    </source>
</evidence>
<gene>
    <name evidence="1" type="ORF">GSOID_T00030277001</name>
</gene>
<dbReference type="AlphaFoldDB" id="E4YNZ7"/>
<reference evidence="1" key="1">
    <citation type="journal article" date="2010" name="Science">
        <title>Plasticity of animal genome architecture unmasked by rapid evolution of a pelagic tunicate.</title>
        <authorList>
            <person name="Denoeud F."/>
            <person name="Henriet S."/>
            <person name="Mungpakdee S."/>
            <person name="Aury J.M."/>
            <person name="Da Silva C."/>
            <person name="Brinkmann H."/>
            <person name="Mikhaleva J."/>
            <person name="Olsen L.C."/>
            <person name="Jubin C."/>
            <person name="Canestro C."/>
            <person name="Bouquet J.M."/>
            <person name="Danks G."/>
            <person name="Poulain J."/>
            <person name="Campsteijn C."/>
            <person name="Adamski M."/>
            <person name="Cross I."/>
            <person name="Yadetie F."/>
            <person name="Muffato M."/>
            <person name="Louis A."/>
            <person name="Butcher S."/>
            <person name="Tsagkogeorga G."/>
            <person name="Konrad A."/>
            <person name="Singh S."/>
            <person name="Jensen M.F."/>
            <person name="Cong E.H."/>
            <person name="Eikeseth-Otteraa H."/>
            <person name="Noel B."/>
            <person name="Anthouard V."/>
            <person name="Porcel B.M."/>
            <person name="Kachouri-Lafond R."/>
            <person name="Nishino A."/>
            <person name="Ugolini M."/>
            <person name="Chourrout P."/>
            <person name="Nishida H."/>
            <person name="Aasland R."/>
            <person name="Huzurbazar S."/>
            <person name="Westhof E."/>
            <person name="Delsuc F."/>
            <person name="Lehrach H."/>
            <person name="Reinhardt R."/>
            <person name="Weissenbach J."/>
            <person name="Roy S.W."/>
            <person name="Artiguenave F."/>
            <person name="Postlethwait J.H."/>
            <person name="Manak J.R."/>
            <person name="Thompson E.M."/>
            <person name="Jaillon O."/>
            <person name="Du Pasquier L."/>
            <person name="Boudinot P."/>
            <person name="Liberles D.A."/>
            <person name="Volff J.N."/>
            <person name="Philippe H."/>
            <person name="Lenhard B."/>
            <person name="Roest Crollius H."/>
            <person name="Wincker P."/>
            <person name="Chourrout D."/>
        </authorList>
    </citation>
    <scope>NUCLEOTIDE SEQUENCE [LARGE SCALE GENOMIC DNA]</scope>
</reference>
<organism evidence="1">
    <name type="scientific">Oikopleura dioica</name>
    <name type="common">Tunicate</name>
    <dbReference type="NCBI Taxonomy" id="34765"/>
    <lineage>
        <taxon>Eukaryota</taxon>
        <taxon>Metazoa</taxon>
        <taxon>Chordata</taxon>
        <taxon>Tunicata</taxon>
        <taxon>Appendicularia</taxon>
        <taxon>Copelata</taxon>
        <taxon>Oikopleuridae</taxon>
        <taxon>Oikopleura</taxon>
    </lineage>
</organism>
<accession>E4YNZ7</accession>
<proteinExistence type="predicted"/>
<dbReference type="EMBL" id="FN654917">
    <property type="protein sequence ID" value="CBY37195.1"/>
    <property type="molecule type" value="Genomic_DNA"/>
</dbReference>
<name>E4YNZ7_OIKDI</name>
<dbReference type="Proteomes" id="UP000011014">
    <property type="component" value="Unassembled WGS sequence"/>
</dbReference>